<dbReference type="GO" id="GO:0000981">
    <property type="term" value="F:DNA-binding transcription factor activity, RNA polymerase II-specific"/>
    <property type="evidence" value="ECO:0007669"/>
    <property type="project" value="TreeGrafter"/>
</dbReference>
<dbReference type="Gene3D" id="4.10.280.10">
    <property type="entry name" value="Helix-loop-helix DNA-binding domain"/>
    <property type="match status" value="1"/>
</dbReference>
<keyword evidence="7" id="KW-1185">Reference proteome</keyword>
<evidence type="ECO:0000313" key="7">
    <source>
        <dbReference type="Proteomes" id="UP000504607"/>
    </source>
</evidence>
<dbReference type="OrthoDB" id="673975at2759"/>
<evidence type="ECO:0000256" key="4">
    <source>
        <dbReference type="ARBA" id="ARBA00023163"/>
    </source>
</evidence>
<keyword evidence="4" id="KW-0804">Transcription</keyword>
<dbReference type="GO" id="GO:0005634">
    <property type="term" value="C:nucleus"/>
    <property type="evidence" value="ECO:0007669"/>
    <property type="project" value="UniProtKB-SubCell"/>
</dbReference>
<proteinExistence type="inferred from homology"/>
<feature type="domain" description="BHLH" evidence="6">
    <location>
        <begin position="132"/>
        <end position="181"/>
    </location>
</feature>
<dbReference type="SUPFAM" id="SSF47459">
    <property type="entry name" value="HLH, helix-loop-helix DNA-binding domain"/>
    <property type="match status" value="1"/>
</dbReference>
<dbReference type="Proteomes" id="UP000504607">
    <property type="component" value="Chromosome 12"/>
</dbReference>
<dbReference type="InterPro" id="IPR045239">
    <property type="entry name" value="bHLH95_bHLH"/>
</dbReference>
<dbReference type="InterPro" id="IPR036638">
    <property type="entry name" value="HLH_DNA-bd_sf"/>
</dbReference>
<dbReference type="AlphaFoldDB" id="A0A6J0PPW3"/>
<sequence length="206" mass="23050">MGEETHGSGRMSETQQWVSLPANGPIVSTSSTSFLETSNPLRAWDNEIFSHMSDGIVEAATVQPIKEEDHRQDLVQPLEHFSSNIPSSLLNNTEGETCPPFSMLNHSGHIYRIKKPSPDSCSFSSQQKHLEKPITSRITPFKVRKEKLGDRFAALQQLVSPFGKTDTASVLLDAIEYIKCLHEQLTVLCSPYVKMVCIFSILEIKF</sequence>
<evidence type="ECO:0000259" key="6">
    <source>
        <dbReference type="PROSITE" id="PS50888"/>
    </source>
</evidence>
<evidence type="ECO:0000256" key="3">
    <source>
        <dbReference type="ARBA" id="ARBA00023015"/>
    </source>
</evidence>
<protein>
    <submittedName>
        <fullName evidence="8">Transcription factor bHLH112-like isoform X2</fullName>
    </submittedName>
</protein>
<dbReference type="GO" id="GO:0000978">
    <property type="term" value="F:RNA polymerase II cis-regulatory region sequence-specific DNA binding"/>
    <property type="evidence" value="ECO:0007669"/>
    <property type="project" value="TreeGrafter"/>
</dbReference>
<dbReference type="PROSITE" id="PS50888">
    <property type="entry name" value="BHLH"/>
    <property type="match status" value="1"/>
</dbReference>
<dbReference type="InterPro" id="IPR011598">
    <property type="entry name" value="bHLH_dom"/>
</dbReference>
<dbReference type="InterPro" id="IPR045843">
    <property type="entry name" value="IND-like"/>
</dbReference>
<evidence type="ECO:0000256" key="5">
    <source>
        <dbReference type="ARBA" id="ARBA00023242"/>
    </source>
</evidence>
<dbReference type="RefSeq" id="XP_019709641.1">
    <property type="nucleotide sequence ID" value="XM_019854082.2"/>
</dbReference>
<dbReference type="CDD" id="cd11393">
    <property type="entry name" value="bHLH_AtbHLH_like"/>
    <property type="match status" value="1"/>
</dbReference>
<keyword evidence="3" id="KW-0805">Transcription regulation</keyword>
<keyword evidence="5" id="KW-0539">Nucleus</keyword>
<dbReference type="PANTHER" id="PTHR16223">
    <property type="entry name" value="TRANSCRIPTION FACTOR BHLH83-RELATED"/>
    <property type="match status" value="1"/>
</dbReference>
<accession>A0A6J0PPW3</accession>
<dbReference type="GO" id="GO:0046983">
    <property type="term" value="F:protein dimerization activity"/>
    <property type="evidence" value="ECO:0007669"/>
    <property type="project" value="InterPro"/>
</dbReference>
<evidence type="ECO:0000313" key="8">
    <source>
        <dbReference type="RefSeq" id="XP_019709641.1"/>
    </source>
</evidence>
<evidence type="ECO:0000256" key="2">
    <source>
        <dbReference type="ARBA" id="ARBA00005510"/>
    </source>
</evidence>
<organism evidence="7 8">
    <name type="scientific">Elaeis guineensis var. tenera</name>
    <name type="common">Oil palm</name>
    <dbReference type="NCBI Taxonomy" id="51953"/>
    <lineage>
        <taxon>Eukaryota</taxon>
        <taxon>Viridiplantae</taxon>
        <taxon>Streptophyta</taxon>
        <taxon>Embryophyta</taxon>
        <taxon>Tracheophyta</taxon>
        <taxon>Spermatophyta</taxon>
        <taxon>Magnoliopsida</taxon>
        <taxon>Liliopsida</taxon>
        <taxon>Arecaceae</taxon>
        <taxon>Arecoideae</taxon>
        <taxon>Cocoseae</taxon>
        <taxon>Elaeidinae</taxon>
        <taxon>Elaeis</taxon>
    </lineage>
</organism>
<dbReference type="PANTHER" id="PTHR16223:SF238">
    <property type="entry name" value="TRANSCRIPTION FACTOR BHLH114"/>
    <property type="match status" value="1"/>
</dbReference>
<name>A0A6J0PPW3_ELAGV</name>
<comment type="similarity">
    <text evidence="2">Belongs to the bHLH protein family.</text>
</comment>
<gene>
    <name evidence="8" type="primary">LOC105055519</name>
</gene>
<evidence type="ECO:0000256" key="1">
    <source>
        <dbReference type="ARBA" id="ARBA00004123"/>
    </source>
</evidence>
<comment type="subcellular location">
    <subcellularLocation>
        <location evidence="1">Nucleus</location>
    </subcellularLocation>
</comment>
<reference evidence="8" key="1">
    <citation type="submission" date="2025-08" db="UniProtKB">
        <authorList>
            <consortium name="RefSeq"/>
        </authorList>
    </citation>
    <scope>IDENTIFICATION</scope>
</reference>